<proteinExistence type="predicted"/>
<dbReference type="Proteomes" id="UP000644693">
    <property type="component" value="Unassembled WGS sequence"/>
</dbReference>
<gene>
    <name evidence="1" type="ORF">GCM10007053_18490</name>
</gene>
<reference evidence="1" key="1">
    <citation type="journal article" date="2014" name="Int. J. Syst. Evol. Microbiol.">
        <title>Complete genome sequence of Corynebacterium casei LMG S-19264T (=DSM 44701T), isolated from a smear-ripened cheese.</title>
        <authorList>
            <consortium name="US DOE Joint Genome Institute (JGI-PGF)"/>
            <person name="Walter F."/>
            <person name="Albersmeier A."/>
            <person name="Kalinowski J."/>
            <person name="Ruckert C."/>
        </authorList>
    </citation>
    <scope>NUCLEOTIDE SEQUENCE</scope>
    <source>
        <strain evidence="1">KCTC 23430</strain>
    </source>
</reference>
<organism evidence="1 2">
    <name type="scientific">Parahalioglobus pacificus</name>
    <dbReference type="NCBI Taxonomy" id="930806"/>
    <lineage>
        <taxon>Bacteria</taxon>
        <taxon>Pseudomonadati</taxon>
        <taxon>Pseudomonadota</taxon>
        <taxon>Gammaproteobacteria</taxon>
        <taxon>Cellvibrionales</taxon>
        <taxon>Halieaceae</taxon>
        <taxon>Parahalioglobus</taxon>
    </lineage>
</organism>
<reference evidence="1" key="2">
    <citation type="submission" date="2020-09" db="EMBL/GenBank/DDBJ databases">
        <authorList>
            <person name="Sun Q."/>
            <person name="Kim S."/>
        </authorList>
    </citation>
    <scope>NUCLEOTIDE SEQUENCE</scope>
    <source>
        <strain evidence="1">KCTC 23430</strain>
    </source>
</reference>
<evidence type="ECO:0000313" key="1">
    <source>
        <dbReference type="EMBL" id="GHD33730.1"/>
    </source>
</evidence>
<dbReference type="AlphaFoldDB" id="A0A918XJI9"/>
<protein>
    <submittedName>
        <fullName evidence="1">Uncharacterized protein</fullName>
    </submittedName>
</protein>
<comment type="caution">
    <text evidence="1">The sequence shown here is derived from an EMBL/GenBank/DDBJ whole genome shotgun (WGS) entry which is preliminary data.</text>
</comment>
<sequence>MAIAGMKNNKSLTFELDSQIRGRSPKIERIAVGFPCTAIPKATPENKSIILDGLRKIWVRSASVPSPTKPATMMSG</sequence>
<keyword evidence="2" id="KW-1185">Reference proteome</keyword>
<evidence type="ECO:0000313" key="2">
    <source>
        <dbReference type="Proteomes" id="UP000644693"/>
    </source>
</evidence>
<dbReference type="EMBL" id="BMYM01000002">
    <property type="protein sequence ID" value="GHD33730.1"/>
    <property type="molecule type" value="Genomic_DNA"/>
</dbReference>
<name>A0A918XJI9_9GAMM</name>
<accession>A0A918XJI9</accession>